<protein>
    <submittedName>
        <fullName evidence="2">Uncharacterized protein</fullName>
    </submittedName>
</protein>
<sequence>MPPVKFNPSEPTPKMPKLSKKKSFKALIHKENAERKKEFEFQKACVTSDDEQMNCLTDDLEKKAKIGK</sequence>
<feature type="compositionally biased region" description="Pro residues" evidence="1">
    <location>
        <begin position="1"/>
        <end position="14"/>
    </location>
</feature>
<dbReference type="AlphaFoldDB" id="A0A9P8EAQ0"/>
<reference evidence="2" key="1">
    <citation type="journal article" date="2021" name="J Fungi (Basel)">
        <title>Virulence traits and population genomics of the black yeast Aureobasidium melanogenum.</title>
        <authorList>
            <person name="Cernosa A."/>
            <person name="Sun X."/>
            <person name="Gostincar C."/>
            <person name="Fang C."/>
            <person name="Gunde-Cimerman N."/>
            <person name="Song Z."/>
        </authorList>
    </citation>
    <scope>NUCLEOTIDE SEQUENCE</scope>
    <source>
        <strain evidence="2">EXF-9911</strain>
    </source>
</reference>
<accession>A0A9P8EAQ0</accession>
<organism evidence="2 3">
    <name type="scientific">Aureobasidium melanogenum</name>
    <name type="common">Aureobasidium pullulans var. melanogenum</name>
    <dbReference type="NCBI Taxonomy" id="46634"/>
    <lineage>
        <taxon>Eukaryota</taxon>
        <taxon>Fungi</taxon>
        <taxon>Dikarya</taxon>
        <taxon>Ascomycota</taxon>
        <taxon>Pezizomycotina</taxon>
        <taxon>Dothideomycetes</taxon>
        <taxon>Dothideomycetidae</taxon>
        <taxon>Dothideales</taxon>
        <taxon>Saccotheciaceae</taxon>
        <taxon>Aureobasidium</taxon>
    </lineage>
</organism>
<feature type="region of interest" description="Disordered" evidence="1">
    <location>
        <begin position="1"/>
        <end position="22"/>
    </location>
</feature>
<feature type="non-terminal residue" evidence="2">
    <location>
        <position position="68"/>
    </location>
</feature>
<evidence type="ECO:0000313" key="2">
    <source>
        <dbReference type="EMBL" id="KAG9684793.1"/>
    </source>
</evidence>
<dbReference type="Proteomes" id="UP000779574">
    <property type="component" value="Unassembled WGS sequence"/>
</dbReference>
<comment type="caution">
    <text evidence="2">The sequence shown here is derived from an EMBL/GenBank/DDBJ whole genome shotgun (WGS) entry which is preliminary data.</text>
</comment>
<name>A0A9P8EAQ0_AURME</name>
<evidence type="ECO:0000256" key="1">
    <source>
        <dbReference type="SAM" id="MobiDB-lite"/>
    </source>
</evidence>
<dbReference type="EMBL" id="JAHFXF010000615">
    <property type="protein sequence ID" value="KAG9684793.1"/>
    <property type="molecule type" value="Genomic_DNA"/>
</dbReference>
<gene>
    <name evidence="2" type="ORF">KCU76_g12169</name>
</gene>
<reference evidence="2" key="2">
    <citation type="submission" date="2021-08" db="EMBL/GenBank/DDBJ databases">
        <authorList>
            <person name="Gostincar C."/>
            <person name="Sun X."/>
            <person name="Song Z."/>
            <person name="Gunde-Cimerman N."/>
        </authorList>
    </citation>
    <scope>NUCLEOTIDE SEQUENCE</scope>
    <source>
        <strain evidence="2">EXF-9911</strain>
    </source>
</reference>
<evidence type="ECO:0000313" key="3">
    <source>
        <dbReference type="Proteomes" id="UP000779574"/>
    </source>
</evidence>
<proteinExistence type="predicted"/>